<organism evidence="2 3">
    <name type="scientific">Stephania japonica</name>
    <dbReference type="NCBI Taxonomy" id="461633"/>
    <lineage>
        <taxon>Eukaryota</taxon>
        <taxon>Viridiplantae</taxon>
        <taxon>Streptophyta</taxon>
        <taxon>Embryophyta</taxon>
        <taxon>Tracheophyta</taxon>
        <taxon>Spermatophyta</taxon>
        <taxon>Magnoliopsida</taxon>
        <taxon>Ranunculales</taxon>
        <taxon>Menispermaceae</taxon>
        <taxon>Menispermoideae</taxon>
        <taxon>Cissampelideae</taxon>
        <taxon>Stephania</taxon>
    </lineage>
</organism>
<dbReference type="AlphaFoldDB" id="A0AAP0IJA9"/>
<evidence type="ECO:0000313" key="2">
    <source>
        <dbReference type="EMBL" id="KAK9116345.1"/>
    </source>
</evidence>
<feature type="region of interest" description="Disordered" evidence="1">
    <location>
        <begin position="1"/>
        <end position="48"/>
    </location>
</feature>
<name>A0AAP0IJA9_9MAGN</name>
<gene>
    <name evidence="2" type="ORF">Sjap_015292</name>
</gene>
<sequence length="80" mass="8758">MCRELGGSEGVGNSGESTRIIPDQPLVHRHPHTAWPSLNGDSREENSYEIESPSSTIIVAWGLNPETIETLEGHLRPVPD</sequence>
<dbReference type="EMBL" id="JBBNAE010000006">
    <property type="protein sequence ID" value="KAK9116345.1"/>
    <property type="molecule type" value="Genomic_DNA"/>
</dbReference>
<keyword evidence="3" id="KW-1185">Reference proteome</keyword>
<protein>
    <submittedName>
        <fullName evidence="2">Uncharacterized protein</fullName>
    </submittedName>
</protein>
<accession>A0AAP0IJA9</accession>
<comment type="caution">
    <text evidence="2">The sequence shown here is derived from an EMBL/GenBank/DDBJ whole genome shotgun (WGS) entry which is preliminary data.</text>
</comment>
<proteinExistence type="predicted"/>
<evidence type="ECO:0000313" key="3">
    <source>
        <dbReference type="Proteomes" id="UP001417504"/>
    </source>
</evidence>
<reference evidence="2 3" key="1">
    <citation type="submission" date="2024-01" db="EMBL/GenBank/DDBJ databases">
        <title>Genome assemblies of Stephania.</title>
        <authorList>
            <person name="Yang L."/>
        </authorList>
    </citation>
    <scope>NUCLEOTIDE SEQUENCE [LARGE SCALE GENOMIC DNA]</scope>
    <source>
        <strain evidence="2">QJT</strain>
        <tissue evidence="2">Leaf</tissue>
    </source>
</reference>
<evidence type="ECO:0000256" key="1">
    <source>
        <dbReference type="SAM" id="MobiDB-lite"/>
    </source>
</evidence>
<dbReference type="Proteomes" id="UP001417504">
    <property type="component" value="Unassembled WGS sequence"/>
</dbReference>